<dbReference type="OrthoDB" id="1093800at2"/>
<dbReference type="Pfam" id="PF13657">
    <property type="entry name" value="Couple_hipA"/>
    <property type="match status" value="1"/>
</dbReference>
<evidence type="ECO:0000313" key="2">
    <source>
        <dbReference type="EMBL" id="TCD10574.1"/>
    </source>
</evidence>
<accession>A0A4R0P1D9</accession>
<dbReference type="InterPro" id="IPR017508">
    <property type="entry name" value="HipA_N1"/>
</dbReference>
<dbReference type="EMBL" id="SJSN01000006">
    <property type="protein sequence ID" value="TCD10574.1"/>
    <property type="molecule type" value="Genomic_DNA"/>
</dbReference>
<gene>
    <name evidence="2" type="ORF">EZ449_09525</name>
</gene>
<dbReference type="AlphaFoldDB" id="A0A4R0P1D9"/>
<reference evidence="2 3" key="1">
    <citation type="submission" date="2019-02" db="EMBL/GenBank/DDBJ databases">
        <title>Pedobacter sp. RP-3-11 sp. nov., isolated from Arctic soil.</title>
        <authorList>
            <person name="Dahal R.H."/>
        </authorList>
    </citation>
    <scope>NUCLEOTIDE SEQUENCE [LARGE SCALE GENOMIC DNA]</scope>
    <source>
        <strain evidence="2 3">RP-3-11</strain>
    </source>
</reference>
<evidence type="ECO:0000313" key="3">
    <source>
        <dbReference type="Proteomes" id="UP000291485"/>
    </source>
</evidence>
<protein>
    <recommendedName>
        <fullName evidence="1">HipA N-terminal subdomain 1 domain-containing protein</fullName>
    </recommendedName>
</protein>
<dbReference type="RefSeq" id="WP_131558063.1">
    <property type="nucleotide sequence ID" value="NZ_SJSN01000006.1"/>
</dbReference>
<sequence>MINKLKKIFSNKTTHPISLEHQETSHLFALKYQDLEMGSLKFINNKWIFEYSELFKKQNEITPLIDFPDLDKSYKSEILWPFFSNRIPSLKQPRVQEYIAKHPTESKNTVKLLELFGEYSVNNPFKLQLK</sequence>
<evidence type="ECO:0000259" key="1">
    <source>
        <dbReference type="Pfam" id="PF13657"/>
    </source>
</evidence>
<dbReference type="Proteomes" id="UP000291485">
    <property type="component" value="Unassembled WGS sequence"/>
</dbReference>
<name>A0A4R0P1D9_9SPHI</name>
<organism evidence="2 3">
    <name type="scientific">Pedobacter frigidisoli</name>
    <dbReference type="NCBI Taxonomy" id="2530455"/>
    <lineage>
        <taxon>Bacteria</taxon>
        <taxon>Pseudomonadati</taxon>
        <taxon>Bacteroidota</taxon>
        <taxon>Sphingobacteriia</taxon>
        <taxon>Sphingobacteriales</taxon>
        <taxon>Sphingobacteriaceae</taxon>
        <taxon>Pedobacter</taxon>
    </lineage>
</organism>
<proteinExistence type="predicted"/>
<feature type="domain" description="HipA N-terminal subdomain 1" evidence="1">
    <location>
        <begin position="32"/>
        <end position="118"/>
    </location>
</feature>
<comment type="caution">
    <text evidence="2">The sequence shown here is derived from an EMBL/GenBank/DDBJ whole genome shotgun (WGS) entry which is preliminary data.</text>
</comment>
<keyword evidence="3" id="KW-1185">Reference proteome</keyword>